<feature type="compositionally biased region" description="Low complexity" evidence="1">
    <location>
        <begin position="102"/>
        <end position="111"/>
    </location>
</feature>
<sequence length="388" mass="42436">MRRRTLFLPNTIKNFSNATRQSLIPFSTSSSSGGGRGRGRGFGAPQFDFVAPGKPEPQVPESKPDPTLPGLGHGRGRPLPSSSPTLPAFSSFVSSIKPPPTTTGRGRVPTDSAPPAPPDSAPKQPIFFKKQDVSGIGHGRGQGHVLDMLERNLNLNLPQSIVSELTGSGRGKPMKQPGPEEAPIIQENRHLRAQPKARAQAQAQPRMSQEEAKMNAVNILSRRRAGEDAGGEESSVRGRGGGRGGFRGRFRDRGRGRMNNRGRERDSEDGYGAGLYLGDNADGEKLAKRLGLENMNLLTEAYEEMGSRVLPSPLDDALLDAMDVNYAIECEPEYLMGEFDRNPDIDEKPPIPLRDALEKMKPFLMVYEGIQSQEEWEVLFYVSCYSLI</sequence>
<reference evidence="2" key="1">
    <citation type="submission" date="2018-02" db="EMBL/GenBank/DDBJ databases">
        <authorList>
            <person name="Cohen D.B."/>
            <person name="Kent A.D."/>
        </authorList>
    </citation>
    <scope>NUCLEOTIDE SEQUENCE</scope>
</reference>
<accession>A0A2N9EC98</accession>
<dbReference type="EMBL" id="OIVN01000003">
    <property type="protein sequence ID" value="SPC72365.1"/>
    <property type="molecule type" value="Genomic_DNA"/>
</dbReference>
<feature type="compositionally biased region" description="Gly residues" evidence="1">
    <location>
        <begin position="32"/>
        <end position="42"/>
    </location>
</feature>
<feature type="region of interest" description="Disordered" evidence="1">
    <location>
        <begin position="191"/>
        <end position="272"/>
    </location>
</feature>
<dbReference type="PANTHER" id="PTHR47911">
    <property type="entry name" value="HYDROXYPROLINE-RICH GLYCOPROTEIN-LIKE"/>
    <property type="match status" value="1"/>
</dbReference>
<name>A0A2N9EC98_FAGSY</name>
<proteinExistence type="predicted"/>
<evidence type="ECO:0000256" key="1">
    <source>
        <dbReference type="SAM" id="MobiDB-lite"/>
    </source>
</evidence>
<feature type="compositionally biased region" description="Basic and acidic residues" evidence="1">
    <location>
        <begin position="249"/>
        <end position="268"/>
    </location>
</feature>
<protein>
    <submittedName>
        <fullName evidence="2">Uncharacterized protein</fullName>
    </submittedName>
</protein>
<organism evidence="2">
    <name type="scientific">Fagus sylvatica</name>
    <name type="common">Beechnut</name>
    <dbReference type="NCBI Taxonomy" id="28930"/>
    <lineage>
        <taxon>Eukaryota</taxon>
        <taxon>Viridiplantae</taxon>
        <taxon>Streptophyta</taxon>
        <taxon>Embryophyta</taxon>
        <taxon>Tracheophyta</taxon>
        <taxon>Spermatophyta</taxon>
        <taxon>Magnoliopsida</taxon>
        <taxon>eudicotyledons</taxon>
        <taxon>Gunneridae</taxon>
        <taxon>Pentapetalae</taxon>
        <taxon>rosids</taxon>
        <taxon>fabids</taxon>
        <taxon>Fagales</taxon>
        <taxon>Fagaceae</taxon>
        <taxon>Fagus</taxon>
    </lineage>
</organism>
<feature type="compositionally biased region" description="Low complexity" evidence="1">
    <location>
        <begin position="194"/>
        <end position="206"/>
    </location>
</feature>
<dbReference type="AlphaFoldDB" id="A0A2N9EC98"/>
<dbReference type="PANTHER" id="PTHR47911:SF1">
    <property type="entry name" value="OS06G0664400 PROTEIN"/>
    <property type="match status" value="1"/>
</dbReference>
<gene>
    <name evidence="2" type="ORF">FSB_LOCUS247</name>
</gene>
<feature type="region of interest" description="Disordered" evidence="1">
    <location>
        <begin position="24"/>
        <end position="123"/>
    </location>
</feature>
<evidence type="ECO:0000313" key="2">
    <source>
        <dbReference type="EMBL" id="SPC72365.1"/>
    </source>
</evidence>